<dbReference type="PROSITE" id="PS00086">
    <property type="entry name" value="CYTOCHROME_P450"/>
    <property type="match status" value="1"/>
</dbReference>
<gene>
    <name evidence="15" type="ORF">PHLCEN_2v861</name>
</gene>
<dbReference type="GO" id="GO:0016705">
    <property type="term" value="F:oxidoreductase activity, acting on paired donors, with incorporation or reduction of molecular oxygen"/>
    <property type="evidence" value="ECO:0007669"/>
    <property type="project" value="InterPro"/>
</dbReference>
<comment type="caution">
    <text evidence="15">The sequence shown here is derived from an EMBL/GenBank/DDBJ whole genome shotgun (WGS) entry which is preliminary data.</text>
</comment>
<evidence type="ECO:0000256" key="3">
    <source>
        <dbReference type="ARBA" id="ARBA00005179"/>
    </source>
</evidence>
<keyword evidence="8" id="KW-1133">Transmembrane helix</keyword>
<keyword evidence="12" id="KW-0472">Membrane</keyword>
<dbReference type="GO" id="GO:0020037">
    <property type="term" value="F:heme binding"/>
    <property type="evidence" value="ECO:0007669"/>
    <property type="project" value="InterPro"/>
</dbReference>
<dbReference type="InterPro" id="IPR001128">
    <property type="entry name" value="Cyt_P450"/>
</dbReference>
<dbReference type="Proteomes" id="UP000186601">
    <property type="component" value="Unassembled WGS sequence"/>
</dbReference>
<dbReference type="OrthoDB" id="2789670at2759"/>
<dbReference type="GO" id="GO:0005506">
    <property type="term" value="F:iron ion binding"/>
    <property type="evidence" value="ECO:0007669"/>
    <property type="project" value="InterPro"/>
</dbReference>
<dbReference type="GO" id="GO:0004497">
    <property type="term" value="F:monooxygenase activity"/>
    <property type="evidence" value="ECO:0007669"/>
    <property type="project" value="UniProtKB-KW"/>
</dbReference>
<feature type="binding site" description="axial binding residue" evidence="13">
    <location>
        <position position="435"/>
    </location>
    <ligand>
        <name>heme</name>
        <dbReference type="ChEBI" id="CHEBI:30413"/>
    </ligand>
    <ligandPart>
        <name>Fe</name>
        <dbReference type="ChEBI" id="CHEBI:18248"/>
    </ligandPart>
</feature>
<dbReference type="PRINTS" id="PR00463">
    <property type="entry name" value="EP450I"/>
</dbReference>
<dbReference type="PANTHER" id="PTHR46300">
    <property type="entry name" value="P450, PUTATIVE (EUROFUNG)-RELATED-RELATED"/>
    <property type="match status" value="1"/>
</dbReference>
<evidence type="ECO:0000256" key="4">
    <source>
        <dbReference type="ARBA" id="ARBA00010617"/>
    </source>
</evidence>
<evidence type="ECO:0000256" key="14">
    <source>
        <dbReference type="RuleBase" id="RU000461"/>
    </source>
</evidence>
<evidence type="ECO:0000256" key="11">
    <source>
        <dbReference type="ARBA" id="ARBA00023033"/>
    </source>
</evidence>
<evidence type="ECO:0000256" key="1">
    <source>
        <dbReference type="ARBA" id="ARBA00001971"/>
    </source>
</evidence>
<protein>
    <recommendedName>
        <fullName evidence="17">Cytochrome P450</fullName>
    </recommendedName>
</protein>
<evidence type="ECO:0000313" key="16">
    <source>
        <dbReference type="Proteomes" id="UP000186601"/>
    </source>
</evidence>
<evidence type="ECO:0000256" key="12">
    <source>
        <dbReference type="ARBA" id="ARBA00023136"/>
    </source>
</evidence>
<dbReference type="STRING" id="98765.A0A2R6S4V4"/>
<comment type="subcellular location">
    <subcellularLocation>
        <location evidence="2">Membrane</location>
        <topology evidence="2">Single-pass membrane protein</topology>
    </subcellularLocation>
</comment>
<dbReference type="SUPFAM" id="SSF48264">
    <property type="entry name" value="Cytochrome P450"/>
    <property type="match status" value="1"/>
</dbReference>
<evidence type="ECO:0008006" key="17">
    <source>
        <dbReference type="Google" id="ProtNLM"/>
    </source>
</evidence>
<comment type="similarity">
    <text evidence="4 14">Belongs to the cytochrome P450 family.</text>
</comment>
<evidence type="ECO:0000256" key="2">
    <source>
        <dbReference type="ARBA" id="ARBA00004167"/>
    </source>
</evidence>
<evidence type="ECO:0000256" key="10">
    <source>
        <dbReference type="ARBA" id="ARBA00023004"/>
    </source>
</evidence>
<reference evidence="15 16" key="1">
    <citation type="submission" date="2018-02" db="EMBL/GenBank/DDBJ databases">
        <title>Genome sequence of the basidiomycete white-rot fungus Phlebia centrifuga.</title>
        <authorList>
            <person name="Granchi Z."/>
            <person name="Peng M."/>
            <person name="de Vries R.P."/>
            <person name="Hilden K."/>
            <person name="Makela M.R."/>
            <person name="Grigoriev I."/>
            <person name="Riley R."/>
        </authorList>
    </citation>
    <scope>NUCLEOTIDE SEQUENCE [LARGE SCALE GENOMIC DNA]</scope>
    <source>
        <strain evidence="15 16">FBCC195</strain>
    </source>
</reference>
<keyword evidence="16" id="KW-1185">Reference proteome</keyword>
<keyword evidence="7 13" id="KW-0479">Metal-binding</keyword>
<dbReference type="InterPro" id="IPR002401">
    <property type="entry name" value="Cyt_P450_E_grp-I"/>
</dbReference>
<evidence type="ECO:0000256" key="9">
    <source>
        <dbReference type="ARBA" id="ARBA00023002"/>
    </source>
</evidence>
<evidence type="ECO:0000256" key="7">
    <source>
        <dbReference type="ARBA" id="ARBA00022723"/>
    </source>
</evidence>
<dbReference type="GO" id="GO:0016020">
    <property type="term" value="C:membrane"/>
    <property type="evidence" value="ECO:0007669"/>
    <property type="project" value="UniProtKB-SubCell"/>
</dbReference>
<comment type="cofactor">
    <cofactor evidence="1 13">
        <name>heme</name>
        <dbReference type="ChEBI" id="CHEBI:30413"/>
    </cofactor>
</comment>
<organism evidence="15 16">
    <name type="scientific">Hermanssonia centrifuga</name>
    <dbReference type="NCBI Taxonomy" id="98765"/>
    <lineage>
        <taxon>Eukaryota</taxon>
        <taxon>Fungi</taxon>
        <taxon>Dikarya</taxon>
        <taxon>Basidiomycota</taxon>
        <taxon>Agaricomycotina</taxon>
        <taxon>Agaricomycetes</taxon>
        <taxon>Polyporales</taxon>
        <taxon>Meruliaceae</taxon>
        <taxon>Hermanssonia</taxon>
    </lineage>
</organism>
<sequence length="514" mass="57880">MNMLLIIAGAASLALLFCVVWGMLLRKASLPPGPRGLPLIGNLFDLPSDYDWIHWGTFKEKYGPISSITVMGKTIIILNSLKACTDLLEKRSSIYSDRPTLPFAGDLIGWNQQMILSPYGSSSFKGMRKMVYQFIGTRSSITAFQALQETEMKEFLIRVSRDPRNLSKYIRLTQGAIFLRISHGYNIKKSTPDPLINLVETAAQDFYFATTKVWMVDIFPWLRHMPLWLPFQRTAAKYRQTNTNQAEIPHNFVKRQMDAKDTSYEHSFTSQYLLSPLSPAEEHVLKYAANALYGGGTDTVTATLSGFFLAMVLFPDVQKKAQQEIDDAIGQFRLPTFSDSDRLPYLAAVYKEVLRWHIIGPMGIPHAVMEDDMYEGFFIPKGSVVLGNLWSIANDPQNYENPAQFNPDRFYNVDSKDSKALDPHDFAFGFGRRKCPGQDLADANVWICMAMSLSVFDFSSDNSEGPPRAEFTSSTVSHPKPFRCTIRPRSTDAITLLQAIESEVSLSDDNSSVL</sequence>
<evidence type="ECO:0000256" key="6">
    <source>
        <dbReference type="ARBA" id="ARBA00022692"/>
    </source>
</evidence>
<dbReference type="EMBL" id="MLYV02000067">
    <property type="protein sequence ID" value="PSS37292.1"/>
    <property type="molecule type" value="Genomic_DNA"/>
</dbReference>
<dbReference type="PANTHER" id="PTHR46300:SF7">
    <property type="entry name" value="P450, PUTATIVE (EUROFUNG)-RELATED"/>
    <property type="match status" value="1"/>
</dbReference>
<keyword evidence="10 13" id="KW-0408">Iron</keyword>
<keyword evidence="6" id="KW-0812">Transmembrane</keyword>
<dbReference type="InterPro" id="IPR036396">
    <property type="entry name" value="Cyt_P450_sf"/>
</dbReference>
<accession>A0A2R6S4V4</accession>
<dbReference type="InterPro" id="IPR017972">
    <property type="entry name" value="Cyt_P450_CS"/>
</dbReference>
<evidence type="ECO:0000256" key="8">
    <source>
        <dbReference type="ARBA" id="ARBA00022989"/>
    </source>
</evidence>
<keyword evidence="5 13" id="KW-0349">Heme</keyword>
<keyword evidence="11 14" id="KW-0503">Monooxygenase</keyword>
<evidence type="ECO:0000256" key="5">
    <source>
        <dbReference type="ARBA" id="ARBA00022617"/>
    </source>
</evidence>
<dbReference type="InterPro" id="IPR050364">
    <property type="entry name" value="Cytochrome_P450_fung"/>
</dbReference>
<evidence type="ECO:0000256" key="13">
    <source>
        <dbReference type="PIRSR" id="PIRSR602401-1"/>
    </source>
</evidence>
<name>A0A2R6S4V4_9APHY</name>
<dbReference type="PRINTS" id="PR00385">
    <property type="entry name" value="P450"/>
</dbReference>
<dbReference type="Pfam" id="PF00067">
    <property type="entry name" value="p450"/>
    <property type="match status" value="1"/>
</dbReference>
<keyword evidence="9 14" id="KW-0560">Oxidoreductase</keyword>
<evidence type="ECO:0000313" key="15">
    <source>
        <dbReference type="EMBL" id="PSS37292.1"/>
    </source>
</evidence>
<dbReference type="Gene3D" id="1.10.630.10">
    <property type="entry name" value="Cytochrome P450"/>
    <property type="match status" value="1"/>
</dbReference>
<comment type="pathway">
    <text evidence="3">Secondary metabolite biosynthesis.</text>
</comment>
<dbReference type="AlphaFoldDB" id="A0A2R6S4V4"/>
<dbReference type="CDD" id="cd11065">
    <property type="entry name" value="CYP64-like"/>
    <property type="match status" value="1"/>
</dbReference>
<proteinExistence type="inferred from homology"/>